<evidence type="ECO:0000313" key="1">
    <source>
        <dbReference type="EMBL" id="NYD24567.1"/>
    </source>
</evidence>
<dbReference type="SUPFAM" id="SSF55961">
    <property type="entry name" value="Bet v1-like"/>
    <property type="match status" value="1"/>
</dbReference>
<dbReference type="InterPro" id="IPR019587">
    <property type="entry name" value="Polyketide_cyclase/dehydratase"/>
</dbReference>
<dbReference type="InterPro" id="IPR023393">
    <property type="entry name" value="START-like_dom_sf"/>
</dbReference>
<name>A0A7Y9DPS5_9ACTN</name>
<dbReference type="AlphaFoldDB" id="A0A7Y9DPS5"/>
<accession>A0A7Y9DPS5</accession>
<keyword evidence="2" id="KW-1185">Reference proteome</keyword>
<proteinExistence type="predicted"/>
<dbReference type="RefSeq" id="WP_179755040.1">
    <property type="nucleotide sequence ID" value="NZ_BAAAGN010000026.1"/>
</dbReference>
<protein>
    <recommendedName>
        <fullName evidence="3">SRPBCC family protein</fullName>
    </recommendedName>
</protein>
<dbReference type="Proteomes" id="UP000521922">
    <property type="component" value="Unassembled WGS sequence"/>
</dbReference>
<comment type="caution">
    <text evidence="1">The sequence shown here is derived from an EMBL/GenBank/DDBJ whole genome shotgun (WGS) entry which is preliminary data.</text>
</comment>
<dbReference type="Pfam" id="PF10604">
    <property type="entry name" value="Polyketide_cyc2"/>
    <property type="match status" value="1"/>
</dbReference>
<reference evidence="1 2" key="1">
    <citation type="submission" date="2020-07" db="EMBL/GenBank/DDBJ databases">
        <title>Sequencing the genomes of 1000 actinobacteria strains.</title>
        <authorList>
            <person name="Klenk H.-P."/>
        </authorList>
    </citation>
    <scope>NUCLEOTIDE SEQUENCE [LARGE SCALE GENOMIC DNA]</scope>
    <source>
        <strain evidence="1 2">DSM 7487</strain>
    </source>
</reference>
<dbReference type="Gene3D" id="3.30.530.20">
    <property type="match status" value="1"/>
</dbReference>
<dbReference type="EMBL" id="JACCBB010000001">
    <property type="protein sequence ID" value="NYD24567.1"/>
    <property type="molecule type" value="Genomic_DNA"/>
</dbReference>
<sequence length="120" mass="13301">MIHARGTRPAGQAWEDYARPARWPSWSPQVRRVRASAERIAPGVTGTVNFVPFTVTAVDEAAMTWSWRVAGIDLQHAVRATPGGCLTTFEGPLPYLPFAWPALRRLVSGRRQEPGDRLHG</sequence>
<gene>
    <name evidence="1" type="ORF">BJ968_004107</name>
</gene>
<evidence type="ECO:0000313" key="2">
    <source>
        <dbReference type="Proteomes" id="UP000521922"/>
    </source>
</evidence>
<organism evidence="1 2">
    <name type="scientific">Kineococcus aurantiacus</name>
    <dbReference type="NCBI Taxonomy" id="37633"/>
    <lineage>
        <taxon>Bacteria</taxon>
        <taxon>Bacillati</taxon>
        <taxon>Actinomycetota</taxon>
        <taxon>Actinomycetes</taxon>
        <taxon>Kineosporiales</taxon>
        <taxon>Kineosporiaceae</taxon>
        <taxon>Kineococcus</taxon>
    </lineage>
</organism>
<evidence type="ECO:0008006" key="3">
    <source>
        <dbReference type="Google" id="ProtNLM"/>
    </source>
</evidence>